<dbReference type="Proteomes" id="UP001501183">
    <property type="component" value="Unassembled WGS sequence"/>
</dbReference>
<keyword evidence="2" id="KW-1185">Reference proteome</keyword>
<sequence>MTRAGTRSPLFSARRGAAAADVQVEDRAAAPTANPVAAMNLRRLSRADARELGRDVRNSLNGTSFGCTAGWSERLYTRESDENRLTDE</sequence>
<accession>A0ABP8PPV0</accession>
<gene>
    <name evidence="1" type="ORF">GCM10023094_52110</name>
</gene>
<proteinExistence type="predicted"/>
<evidence type="ECO:0000313" key="1">
    <source>
        <dbReference type="EMBL" id="GAA4489868.1"/>
    </source>
</evidence>
<organism evidence="1 2">
    <name type="scientific">Rhodococcus olei</name>
    <dbReference type="NCBI Taxonomy" id="2161675"/>
    <lineage>
        <taxon>Bacteria</taxon>
        <taxon>Bacillati</taxon>
        <taxon>Actinomycetota</taxon>
        <taxon>Actinomycetes</taxon>
        <taxon>Mycobacteriales</taxon>
        <taxon>Nocardiaceae</taxon>
        <taxon>Rhodococcus</taxon>
    </lineage>
</organism>
<name>A0ABP8PPV0_9NOCA</name>
<reference evidence="2" key="1">
    <citation type="journal article" date="2019" name="Int. J. Syst. Evol. Microbiol.">
        <title>The Global Catalogue of Microorganisms (GCM) 10K type strain sequencing project: providing services to taxonomists for standard genome sequencing and annotation.</title>
        <authorList>
            <consortium name="The Broad Institute Genomics Platform"/>
            <consortium name="The Broad Institute Genome Sequencing Center for Infectious Disease"/>
            <person name="Wu L."/>
            <person name="Ma J."/>
        </authorList>
    </citation>
    <scope>NUCLEOTIDE SEQUENCE [LARGE SCALE GENOMIC DNA]</scope>
    <source>
        <strain evidence="2">JCM 32206</strain>
    </source>
</reference>
<evidence type="ECO:0000313" key="2">
    <source>
        <dbReference type="Proteomes" id="UP001501183"/>
    </source>
</evidence>
<protein>
    <submittedName>
        <fullName evidence="1">Uncharacterized protein</fullName>
    </submittedName>
</protein>
<comment type="caution">
    <text evidence="1">The sequence shown here is derived from an EMBL/GenBank/DDBJ whole genome shotgun (WGS) entry which is preliminary data.</text>
</comment>
<dbReference type="EMBL" id="BAABFB010000075">
    <property type="protein sequence ID" value="GAA4489868.1"/>
    <property type="molecule type" value="Genomic_DNA"/>
</dbReference>